<dbReference type="EMBL" id="JAIWYP010000002">
    <property type="protein sequence ID" value="KAH3862994.1"/>
    <property type="molecule type" value="Genomic_DNA"/>
</dbReference>
<proteinExistence type="predicted"/>
<evidence type="ECO:0000313" key="2">
    <source>
        <dbReference type="Proteomes" id="UP000828390"/>
    </source>
</evidence>
<dbReference type="AlphaFoldDB" id="A0A9D4RCB3"/>
<organism evidence="1 2">
    <name type="scientific">Dreissena polymorpha</name>
    <name type="common">Zebra mussel</name>
    <name type="synonym">Mytilus polymorpha</name>
    <dbReference type="NCBI Taxonomy" id="45954"/>
    <lineage>
        <taxon>Eukaryota</taxon>
        <taxon>Metazoa</taxon>
        <taxon>Spiralia</taxon>
        <taxon>Lophotrochozoa</taxon>
        <taxon>Mollusca</taxon>
        <taxon>Bivalvia</taxon>
        <taxon>Autobranchia</taxon>
        <taxon>Heteroconchia</taxon>
        <taxon>Euheterodonta</taxon>
        <taxon>Imparidentia</taxon>
        <taxon>Neoheterodontei</taxon>
        <taxon>Myida</taxon>
        <taxon>Dreissenoidea</taxon>
        <taxon>Dreissenidae</taxon>
        <taxon>Dreissena</taxon>
    </lineage>
</organism>
<protein>
    <submittedName>
        <fullName evidence="1">Uncharacterized protein</fullName>
    </submittedName>
</protein>
<gene>
    <name evidence="1" type="ORF">DPMN_025970</name>
</gene>
<evidence type="ECO:0000313" key="1">
    <source>
        <dbReference type="EMBL" id="KAH3862994.1"/>
    </source>
</evidence>
<accession>A0A9D4RCB3</accession>
<reference evidence="1" key="2">
    <citation type="submission" date="2020-11" db="EMBL/GenBank/DDBJ databases">
        <authorList>
            <person name="McCartney M.A."/>
            <person name="Auch B."/>
            <person name="Kono T."/>
            <person name="Mallez S."/>
            <person name="Becker A."/>
            <person name="Gohl D.M."/>
            <person name="Silverstein K.A.T."/>
            <person name="Koren S."/>
            <person name="Bechman K.B."/>
            <person name="Herman A."/>
            <person name="Abrahante J.E."/>
            <person name="Garbe J."/>
        </authorList>
    </citation>
    <scope>NUCLEOTIDE SEQUENCE</scope>
    <source>
        <strain evidence="1">Duluth1</strain>
        <tissue evidence="1">Whole animal</tissue>
    </source>
</reference>
<keyword evidence="2" id="KW-1185">Reference proteome</keyword>
<name>A0A9D4RCB3_DREPO</name>
<reference evidence="1" key="1">
    <citation type="journal article" date="2019" name="bioRxiv">
        <title>The Genome of the Zebra Mussel, Dreissena polymorpha: A Resource for Invasive Species Research.</title>
        <authorList>
            <person name="McCartney M.A."/>
            <person name="Auch B."/>
            <person name="Kono T."/>
            <person name="Mallez S."/>
            <person name="Zhang Y."/>
            <person name="Obille A."/>
            <person name="Becker A."/>
            <person name="Abrahante J.E."/>
            <person name="Garbe J."/>
            <person name="Badalamenti J.P."/>
            <person name="Herman A."/>
            <person name="Mangelson H."/>
            <person name="Liachko I."/>
            <person name="Sullivan S."/>
            <person name="Sone E.D."/>
            <person name="Koren S."/>
            <person name="Silverstein K.A.T."/>
            <person name="Beckman K.B."/>
            <person name="Gohl D.M."/>
        </authorList>
    </citation>
    <scope>NUCLEOTIDE SEQUENCE</scope>
    <source>
        <strain evidence="1">Duluth1</strain>
        <tissue evidence="1">Whole animal</tissue>
    </source>
</reference>
<comment type="caution">
    <text evidence="1">The sequence shown here is derived from an EMBL/GenBank/DDBJ whole genome shotgun (WGS) entry which is preliminary data.</text>
</comment>
<dbReference type="Proteomes" id="UP000828390">
    <property type="component" value="Unassembled WGS sequence"/>
</dbReference>
<sequence length="65" mass="7649">MFNHLKMKLTRMAKVQNVCNQSRPEFFLVDNKRADQIGLLRPKSKALARNGAHTDPWVRMLILHY</sequence>